<keyword evidence="3" id="KW-0804">Transcription</keyword>
<evidence type="ECO:0000256" key="3">
    <source>
        <dbReference type="ARBA" id="ARBA00023163"/>
    </source>
</evidence>
<protein>
    <submittedName>
        <fullName evidence="6">DNA-binding transcriptional regulator, LacI/PurR family</fullName>
    </submittedName>
</protein>
<dbReference type="Pfam" id="PF13377">
    <property type="entry name" value="Peripla_BP_3"/>
    <property type="match status" value="1"/>
</dbReference>
<dbReference type="AlphaFoldDB" id="A0A1H6BV17"/>
<dbReference type="SUPFAM" id="SSF47413">
    <property type="entry name" value="lambda repressor-like DNA-binding domains"/>
    <property type="match status" value="1"/>
</dbReference>
<dbReference type="InterPro" id="IPR000843">
    <property type="entry name" value="HTH_LacI"/>
</dbReference>
<dbReference type="RefSeq" id="WP_103939205.1">
    <property type="nucleotide sequence ID" value="NZ_FNVO01000008.1"/>
</dbReference>
<feature type="domain" description="HTH lacI-type" evidence="5">
    <location>
        <begin position="2"/>
        <end position="56"/>
    </location>
</feature>
<dbReference type="GO" id="GO:0000976">
    <property type="term" value="F:transcription cis-regulatory region binding"/>
    <property type="evidence" value="ECO:0007669"/>
    <property type="project" value="TreeGrafter"/>
</dbReference>
<accession>A0A1H6BV17</accession>
<dbReference type="GO" id="GO:0003700">
    <property type="term" value="F:DNA-binding transcription factor activity"/>
    <property type="evidence" value="ECO:0007669"/>
    <property type="project" value="TreeGrafter"/>
</dbReference>
<feature type="region of interest" description="Disordered" evidence="4">
    <location>
        <begin position="315"/>
        <end position="337"/>
    </location>
</feature>
<dbReference type="PANTHER" id="PTHR30146:SF153">
    <property type="entry name" value="LACTOSE OPERON REPRESSOR"/>
    <property type="match status" value="1"/>
</dbReference>
<dbReference type="EMBL" id="FNVO01000008">
    <property type="protein sequence ID" value="SEG64554.1"/>
    <property type="molecule type" value="Genomic_DNA"/>
</dbReference>
<evidence type="ECO:0000259" key="5">
    <source>
        <dbReference type="PROSITE" id="PS50932"/>
    </source>
</evidence>
<dbReference type="CDD" id="cd01392">
    <property type="entry name" value="HTH_LacI"/>
    <property type="match status" value="1"/>
</dbReference>
<evidence type="ECO:0000256" key="1">
    <source>
        <dbReference type="ARBA" id="ARBA00023015"/>
    </source>
</evidence>
<keyword evidence="1" id="KW-0805">Transcription regulation</keyword>
<dbReference type="InterPro" id="IPR028082">
    <property type="entry name" value="Peripla_BP_I"/>
</dbReference>
<sequence>MVTIADVARHAGVSPSTVSYVLSGKRAISAATRERVAASIKALGYHPHAGARALASSRANVIALVVPLRTDMHVPILLQIAMAIVTAARGHDHDVLLLTNDEGTEGLHRVARSALVDAVIVMDVELHDPRAPVLRELGLPSVLIGFPADPAGLTCVDLDFSAAAGLCVDHLADLGHTGVALIGPPAGVLERGTGFARRTLSGFEEAAARRGLRTLVRPCETAHEAAWATAKELRTEHPEITGLVVHNEPTVPPLLEALRGLDVTVPGDLSIVAMGPQDLSAAVSPRLTMVPIPAEEMGRRAVELLMGKLNGDDRVPGSTLMAPRLMAGDSTAPPPPR</sequence>
<reference evidence="7" key="1">
    <citation type="submission" date="2016-10" db="EMBL/GenBank/DDBJ databases">
        <authorList>
            <person name="Varghese N."/>
            <person name="Submissions S."/>
        </authorList>
    </citation>
    <scope>NUCLEOTIDE SEQUENCE [LARGE SCALE GENOMIC DNA]</scope>
    <source>
        <strain evidence="7">DSM 43163</strain>
    </source>
</reference>
<dbReference type="Gene3D" id="3.40.50.2300">
    <property type="match status" value="2"/>
</dbReference>
<proteinExistence type="predicted"/>
<evidence type="ECO:0000313" key="6">
    <source>
        <dbReference type="EMBL" id="SEG64554.1"/>
    </source>
</evidence>
<dbReference type="SMART" id="SM00354">
    <property type="entry name" value="HTH_LACI"/>
    <property type="match status" value="1"/>
</dbReference>
<dbReference type="PROSITE" id="PS00356">
    <property type="entry name" value="HTH_LACI_1"/>
    <property type="match status" value="1"/>
</dbReference>
<evidence type="ECO:0000313" key="7">
    <source>
        <dbReference type="Proteomes" id="UP000236723"/>
    </source>
</evidence>
<dbReference type="PROSITE" id="PS50932">
    <property type="entry name" value="HTH_LACI_2"/>
    <property type="match status" value="1"/>
</dbReference>
<dbReference type="InterPro" id="IPR046335">
    <property type="entry name" value="LacI/GalR-like_sensor"/>
</dbReference>
<name>A0A1H6BV17_9ACTN</name>
<dbReference type="InterPro" id="IPR010982">
    <property type="entry name" value="Lambda_DNA-bd_dom_sf"/>
</dbReference>
<dbReference type="Gene3D" id="1.10.260.40">
    <property type="entry name" value="lambda repressor-like DNA-binding domains"/>
    <property type="match status" value="1"/>
</dbReference>
<gene>
    <name evidence="6" type="ORF">SAMN04489712_10834</name>
</gene>
<keyword evidence="2 6" id="KW-0238">DNA-binding</keyword>
<evidence type="ECO:0000256" key="4">
    <source>
        <dbReference type="SAM" id="MobiDB-lite"/>
    </source>
</evidence>
<organism evidence="6 7">
    <name type="scientific">Thermomonospora echinospora</name>
    <dbReference type="NCBI Taxonomy" id="1992"/>
    <lineage>
        <taxon>Bacteria</taxon>
        <taxon>Bacillati</taxon>
        <taxon>Actinomycetota</taxon>
        <taxon>Actinomycetes</taxon>
        <taxon>Streptosporangiales</taxon>
        <taxon>Thermomonosporaceae</taxon>
        <taxon>Thermomonospora</taxon>
    </lineage>
</organism>
<dbReference type="OrthoDB" id="252678at2"/>
<evidence type="ECO:0000256" key="2">
    <source>
        <dbReference type="ARBA" id="ARBA00023125"/>
    </source>
</evidence>
<dbReference type="Pfam" id="PF00356">
    <property type="entry name" value="LacI"/>
    <property type="match status" value="1"/>
</dbReference>
<keyword evidence="7" id="KW-1185">Reference proteome</keyword>
<dbReference type="Proteomes" id="UP000236723">
    <property type="component" value="Unassembled WGS sequence"/>
</dbReference>
<dbReference type="SUPFAM" id="SSF53822">
    <property type="entry name" value="Periplasmic binding protein-like I"/>
    <property type="match status" value="1"/>
</dbReference>
<dbReference type="PANTHER" id="PTHR30146">
    <property type="entry name" value="LACI-RELATED TRANSCRIPTIONAL REPRESSOR"/>
    <property type="match status" value="1"/>
</dbReference>
<dbReference type="CDD" id="cd06267">
    <property type="entry name" value="PBP1_LacI_sugar_binding-like"/>
    <property type="match status" value="1"/>
</dbReference>